<proteinExistence type="inferred from homology"/>
<dbReference type="Pfam" id="PF00571">
    <property type="entry name" value="CBS"/>
    <property type="match status" value="2"/>
</dbReference>
<dbReference type="PRINTS" id="PR00344">
    <property type="entry name" value="BCTRLSENSOR"/>
</dbReference>
<evidence type="ECO:0000256" key="8">
    <source>
        <dbReference type="PROSITE-ProRule" id="PRU00169"/>
    </source>
</evidence>
<evidence type="ECO:0000256" key="9">
    <source>
        <dbReference type="PROSITE-ProRule" id="PRU00703"/>
    </source>
</evidence>
<dbReference type="Gene3D" id="1.10.287.130">
    <property type="match status" value="1"/>
</dbReference>
<keyword evidence="5" id="KW-0808">Transferase</keyword>
<dbReference type="InterPro" id="IPR001610">
    <property type="entry name" value="PAC"/>
</dbReference>
<feature type="modified residue" description="4-aspartylphosphate" evidence="8">
    <location>
        <position position="1210"/>
    </location>
</feature>
<dbReference type="EMBL" id="JACJQB010000023">
    <property type="protein sequence ID" value="MBD2188835.1"/>
    <property type="molecule type" value="Genomic_DNA"/>
</dbReference>
<dbReference type="CDD" id="cd16922">
    <property type="entry name" value="HATPase_EvgS-ArcB-TorS-like"/>
    <property type="match status" value="1"/>
</dbReference>
<dbReference type="Pfam" id="PF00072">
    <property type="entry name" value="Response_reg"/>
    <property type="match status" value="1"/>
</dbReference>
<feature type="domain" description="PAC" evidence="14">
    <location>
        <begin position="378"/>
        <end position="430"/>
    </location>
</feature>
<dbReference type="SUPFAM" id="SSF55781">
    <property type="entry name" value="GAF domain-like"/>
    <property type="match status" value="1"/>
</dbReference>
<dbReference type="Gene3D" id="3.30.450.40">
    <property type="match status" value="1"/>
</dbReference>
<gene>
    <name evidence="16" type="ORF">H6F41_11860</name>
</gene>
<feature type="coiled-coil region" evidence="10">
    <location>
        <begin position="137"/>
        <end position="171"/>
    </location>
</feature>
<dbReference type="Pfam" id="PF00512">
    <property type="entry name" value="HisKA"/>
    <property type="match status" value="1"/>
</dbReference>
<feature type="domain" description="CBS" evidence="15">
    <location>
        <begin position="13"/>
        <end position="74"/>
    </location>
</feature>
<evidence type="ECO:0000259" key="11">
    <source>
        <dbReference type="PROSITE" id="PS50046"/>
    </source>
</evidence>
<dbReference type="EC" id="2.7.13.3" evidence="3"/>
<keyword evidence="10" id="KW-0175">Coiled coil</keyword>
<dbReference type="Proteomes" id="UP000642094">
    <property type="component" value="Unassembled WGS sequence"/>
</dbReference>
<dbReference type="CDD" id="cd00082">
    <property type="entry name" value="HisKA"/>
    <property type="match status" value="1"/>
</dbReference>
<keyword evidence="17" id="KW-1185">Reference proteome</keyword>
<feature type="domain" description="Phytochrome chromophore attachment site" evidence="11">
    <location>
        <begin position="703"/>
        <end position="841"/>
    </location>
</feature>
<dbReference type="CDD" id="cd00130">
    <property type="entry name" value="PAS"/>
    <property type="match status" value="1"/>
</dbReference>
<evidence type="ECO:0000256" key="6">
    <source>
        <dbReference type="ARBA" id="ARBA00022777"/>
    </source>
</evidence>
<dbReference type="InterPro" id="IPR003661">
    <property type="entry name" value="HisK_dim/P_dom"/>
</dbReference>
<dbReference type="Pfam" id="PF02518">
    <property type="entry name" value="HATPase_c"/>
    <property type="match status" value="1"/>
</dbReference>
<feature type="domain" description="PAC" evidence="14">
    <location>
        <begin position="631"/>
        <end position="683"/>
    </location>
</feature>
<dbReference type="InterPro" id="IPR005467">
    <property type="entry name" value="His_kinase_dom"/>
</dbReference>
<dbReference type="Gene3D" id="3.30.565.10">
    <property type="entry name" value="Histidine kinase-like ATPase, C-terminal domain"/>
    <property type="match status" value="1"/>
</dbReference>
<dbReference type="Gene3D" id="3.30.450.20">
    <property type="entry name" value="PAS domain"/>
    <property type="match status" value="4"/>
</dbReference>
<dbReference type="InterPro" id="IPR001789">
    <property type="entry name" value="Sig_transdc_resp-reg_receiver"/>
</dbReference>
<keyword evidence="6" id="KW-0418">Kinase</keyword>
<evidence type="ECO:0000256" key="2">
    <source>
        <dbReference type="ARBA" id="ARBA00006402"/>
    </source>
</evidence>
<dbReference type="PANTHER" id="PTHR43047">
    <property type="entry name" value="TWO-COMPONENT HISTIDINE PROTEIN KINASE"/>
    <property type="match status" value="1"/>
</dbReference>
<dbReference type="NCBIfam" id="TIGR00229">
    <property type="entry name" value="sensory_box"/>
    <property type="match status" value="2"/>
</dbReference>
<reference evidence="16 17" key="1">
    <citation type="journal article" date="2020" name="ISME J.">
        <title>Comparative genomics reveals insights into cyanobacterial evolution and habitat adaptation.</title>
        <authorList>
            <person name="Chen M.Y."/>
            <person name="Teng W.K."/>
            <person name="Zhao L."/>
            <person name="Hu C.X."/>
            <person name="Zhou Y.K."/>
            <person name="Han B.P."/>
            <person name="Song L.R."/>
            <person name="Shu W.S."/>
        </authorList>
    </citation>
    <scope>NUCLEOTIDE SEQUENCE [LARGE SCALE GENOMIC DNA]</scope>
    <source>
        <strain evidence="16 17">FACHB-723</strain>
    </source>
</reference>
<evidence type="ECO:0000256" key="7">
    <source>
        <dbReference type="ARBA" id="ARBA00023012"/>
    </source>
</evidence>
<protein>
    <recommendedName>
        <fullName evidence="3">histidine kinase</fullName>
        <ecNumber evidence="3">2.7.13.3</ecNumber>
    </recommendedName>
</protein>
<keyword evidence="4 8" id="KW-0597">Phosphoprotein</keyword>
<dbReference type="SMART" id="SM00387">
    <property type="entry name" value="HATPase_c"/>
    <property type="match status" value="1"/>
</dbReference>
<dbReference type="SUPFAM" id="SSF54631">
    <property type="entry name" value="CBS-domain pair"/>
    <property type="match status" value="1"/>
</dbReference>
<dbReference type="Gene3D" id="3.10.580.10">
    <property type="entry name" value="CBS-domain"/>
    <property type="match status" value="1"/>
</dbReference>
<dbReference type="InterPro" id="IPR003594">
    <property type="entry name" value="HATPase_dom"/>
</dbReference>
<evidence type="ECO:0000313" key="16">
    <source>
        <dbReference type="EMBL" id="MBD2188835.1"/>
    </source>
</evidence>
<dbReference type="SUPFAM" id="SSF55785">
    <property type="entry name" value="PYP-like sensor domain (PAS domain)"/>
    <property type="match status" value="4"/>
</dbReference>
<evidence type="ECO:0000256" key="5">
    <source>
        <dbReference type="ARBA" id="ARBA00022679"/>
    </source>
</evidence>
<keyword evidence="7" id="KW-0902">Two-component regulatory system</keyword>
<dbReference type="SMART" id="SM00086">
    <property type="entry name" value="PAC"/>
    <property type="match status" value="3"/>
</dbReference>
<dbReference type="Pfam" id="PF08448">
    <property type="entry name" value="PAS_4"/>
    <property type="match status" value="2"/>
</dbReference>
<dbReference type="Pfam" id="PF08447">
    <property type="entry name" value="PAS_3"/>
    <property type="match status" value="1"/>
</dbReference>
<dbReference type="InterPro" id="IPR046342">
    <property type="entry name" value="CBS_dom_sf"/>
</dbReference>
<dbReference type="InterPro" id="IPR004358">
    <property type="entry name" value="Sig_transdc_His_kin-like_C"/>
</dbReference>
<dbReference type="InterPro" id="IPR036097">
    <property type="entry name" value="HisK_dim/P_sf"/>
</dbReference>
<dbReference type="InterPro" id="IPR013656">
    <property type="entry name" value="PAS_4"/>
</dbReference>
<evidence type="ECO:0000256" key="1">
    <source>
        <dbReference type="ARBA" id="ARBA00000085"/>
    </source>
</evidence>
<dbReference type="Gene3D" id="2.10.70.100">
    <property type="match status" value="1"/>
</dbReference>
<feature type="domain" description="Response regulatory" evidence="13">
    <location>
        <begin position="1161"/>
        <end position="1277"/>
    </location>
</feature>
<dbReference type="PANTHER" id="PTHR43047:SF63">
    <property type="entry name" value="HISTIDINE KINASE"/>
    <property type="match status" value="1"/>
</dbReference>
<comment type="similarity">
    <text evidence="2">In the N-terminal section; belongs to the phytochrome family.</text>
</comment>
<evidence type="ECO:0000313" key="17">
    <source>
        <dbReference type="Proteomes" id="UP000642094"/>
    </source>
</evidence>
<accession>A0ABR7ZZB7</accession>
<dbReference type="InterPro" id="IPR013655">
    <property type="entry name" value="PAS_fold_3"/>
</dbReference>
<dbReference type="InterPro" id="IPR029016">
    <property type="entry name" value="GAF-like_dom_sf"/>
</dbReference>
<evidence type="ECO:0000256" key="10">
    <source>
        <dbReference type="SAM" id="Coils"/>
    </source>
</evidence>
<dbReference type="SMART" id="SM00065">
    <property type="entry name" value="GAF"/>
    <property type="match status" value="1"/>
</dbReference>
<evidence type="ECO:0000259" key="13">
    <source>
        <dbReference type="PROSITE" id="PS50110"/>
    </source>
</evidence>
<dbReference type="PROSITE" id="PS50110">
    <property type="entry name" value="RESPONSE_REGULATORY"/>
    <property type="match status" value="1"/>
</dbReference>
<dbReference type="SUPFAM" id="SSF52172">
    <property type="entry name" value="CheY-like"/>
    <property type="match status" value="1"/>
</dbReference>
<dbReference type="SUPFAM" id="SSF55874">
    <property type="entry name" value="ATPase domain of HSP90 chaperone/DNA topoisomerase II/histidine kinase"/>
    <property type="match status" value="1"/>
</dbReference>
<dbReference type="InterPro" id="IPR016132">
    <property type="entry name" value="Phyto_chromo_attachment"/>
</dbReference>
<comment type="caution">
    <text evidence="16">The sequence shown here is derived from an EMBL/GenBank/DDBJ whole genome shotgun (WGS) entry which is preliminary data.</text>
</comment>
<evidence type="ECO:0000259" key="12">
    <source>
        <dbReference type="PROSITE" id="PS50109"/>
    </source>
</evidence>
<dbReference type="InterPro" id="IPR036890">
    <property type="entry name" value="HATPase_C_sf"/>
</dbReference>
<dbReference type="PROSITE" id="PS51371">
    <property type="entry name" value="CBS"/>
    <property type="match status" value="2"/>
</dbReference>
<comment type="catalytic activity">
    <reaction evidence="1">
        <text>ATP + protein L-histidine = ADP + protein N-phospho-L-histidine.</text>
        <dbReference type="EC" id="2.7.13.3"/>
    </reaction>
</comment>
<dbReference type="PROSITE" id="PS50109">
    <property type="entry name" value="HIS_KIN"/>
    <property type="match status" value="1"/>
</dbReference>
<dbReference type="SMART" id="SM00116">
    <property type="entry name" value="CBS"/>
    <property type="match status" value="2"/>
</dbReference>
<evidence type="ECO:0000259" key="15">
    <source>
        <dbReference type="PROSITE" id="PS51371"/>
    </source>
</evidence>
<dbReference type="InterPro" id="IPR000644">
    <property type="entry name" value="CBS_dom"/>
</dbReference>
<dbReference type="SMART" id="SM00091">
    <property type="entry name" value="PAS"/>
    <property type="match status" value="4"/>
</dbReference>
<feature type="domain" description="Histidine kinase" evidence="12">
    <location>
        <begin position="896"/>
        <end position="1126"/>
    </location>
</feature>
<dbReference type="PROSITE" id="PS50113">
    <property type="entry name" value="PAC"/>
    <property type="match status" value="2"/>
</dbReference>
<evidence type="ECO:0000256" key="3">
    <source>
        <dbReference type="ARBA" id="ARBA00012438"/>
    </source>
</evidence>
<dbReference type="Gene3D" id="3.40.50.2300">
    <property type="match status" value="1"/>
</dbReference>
<evidence type="ECO:0000256" key="4">
    <source>
        <dbReference type="ARBA" id="ARBA00022553"/>
    </source>
</evidence>
<dbReference type="SMART" id="SM00448">
    <property type="entry name" value="REC"/>
    <property type="match status" value="1"/>
</dbReference>
<organism evidence="16 17">
    <name type="scientific">Pseudanabaena mucicola FACHB-723</name>
    <dbReference type="NCBI Taxonomy" id="2692860"/>
    <lineage>
        <taxon>Bacteria</taxon>
        <taxon>Bacillati</taxon>
        <taxon>Cyanobacteriota</taxon>
        <taxon>Cyanophyceae</taxon>
        <taxon>Pseudanabaenales</taxon>
        <taxon>Pseudanabaenaceae</taxon>
        <taxon>Pseudanabaena</taxon>
    </lineage>
</organism>
<sequence length="1279" mass="144268">MITNESHLNPKDLQSAIDPLLVSPNTSVMAAITIMGETGADYVLVVENLSQKTGLIGILTERDLIRIITQPISLAELPIQSVMSHPVITIQESTFTDINDALALFQQHRIRHLTVLDDRDRIVKLLDQSTLIEMANIADRQQAEAALQQLNQDLERQVEQRTAALQANEATIRTILETIPDLLLRLQRDGTCLAYIKSEIEAENFLPIVNHISEVLPPKLLQKQLQFIEKAITTGELQVYEHHFLKQDRVVYEEVRILALNDQEVLAIVRNITARKLAETALQQLNRDLERRVEQRTVDLQQIALRASQAQQIAHLGDWELDVPTQKIIWSDEVFKIFGRDLNQSEPTYEQLLNYYPRDEQKRLNHLVDRAIQYGEPYATELRIVRDDGSSRCLFTQAEPIYDQAGQVTGLFGIVMDISDRKVIQEALRLSEERTHATLLALPDLVFRVNREGEYIDFLTSPQGKNLVDPEQVIGKSIFDSLPANIIPSHSDAKYKALQQALATQTLQTYEQQVWIEGELRYEEVRVAPCNNNEVVFLIRDISDRKLVENALLESQQFIQTVVDTVPLALFWKNRESVYLGCNQQFAKVVGLKSAEEIIGKTDFDLPWTPVETIAYRKDDQSIIESGTSRSGIEETMTLANGEQRWMETHKAPLRDWTDYIIGVVGITKDVTVRRQIEARLKYQADQERILGAITQRMRSSLDLAEILKATVEDVRDVLQSDRVLIYQLILGEPRSALAESTAPNCSKLLNVVFPDDALSQESYDYYAQGGMFVLCDRESEDQSNLPHLVKVLTELQVRAALAVPIIQNQILWGLLIVHQCDSPRHWQDMEINLLQQIANWLAISIQQASLHKQLQSELLVRQQTEIKLTESNQELLIFNEELGRATRLKDEFLANMSHELRTPLNAILGMNEGLQEEVFGSVNERQIKALQTVERSSNHLLELINDILDIAKIESGQMELDCTICAVAPLCQSSLAFIKQQALKKRIQLEIRLQLNLPDLLVDERRIRQVLINLLNNAVKFTPEGGRIILEVKEVKQLLPALDNSPQNFLQISVIDTGIGISAENIKKLFQPFIQIDSALNRQYDGTGLGLALVKRIVELHDGRVGLTSELGVGSRFTIELPCALDSSISTNLTADGELTITPEQNGSFPTDEVPTRSPLILIAEDNEANIGTFSSYLTAKGYRLLIATNGQDALDLTKANHPELILMDIQMPTMDGLEAIKQIRLDPDLVNIPIIALTALAMTGDREKCLKAGASEYLTKPVKLKALSQMIQTFLAH</sequence>
<dbReference type="InterPro" id="IPR000014">
    <property type="entry name" value="PAS"/>
</dbReference>
<dbReference type="SUPFAM" id="SSF47384">
    <property type="entry name" value="Homodimeric domain of signal transducing histidine kinase"/>
    <property type="match status" value="1"/>
</dbReference>
<feature type="domain" description="CBS" evidence="15">
    <location>
        <begin position="83"/>
        <end position="144"/>
    </location>
</feature>
<dbReference type="InterPro" id="IPR035965">
    <property type="entry name" value="PAS-like_dom_sf"/>
</dbReference>
<dbReference type="SMART" id="SM00388">
    <property type="entry name" value="HisKA"/>
    <property type="match status" value="1"/>
</dbReference>
<name>A0ABR7ZZB7_9CYAN</name>
<dbReference type="InterPro" id="IPR003018">
    <property type="entry name" value="GAF"/>
</dbReference>
<dbReference type="InterPro" id="IPR000700">
    <property type="entry name" value="PAS-assoc_C"/>
</dbReference>
<dbReference type="InterPro" id="IPR011006">
    <property type="entry name" value="CheY-like_superfamily"/>
</dbReference>
<dbReference type="PROSITE" id="PS50046">
    <property type="entry name" value="PHYTOCHROME_2"/>
    <property type="match status" value="1"/>
</dbReference>
<keyword evidence="9" id="KW-0129">CBS domain</keyword>
<evidence type="ECO:0000259" key="14">
    <source>
        <dbReference type="PROSITE" id="PS50113"/>
    </source>
</evidence>
<dbReference type="Pfam" id="PF01590">
    <property type="entry name" value="GAF"/>
    <property type="match status" value="1"/>
</dbReference>